<dbReference type="InterPro" id="IPR014982">
    <property type="entry name" value="GSCFA"/>
</dbReference>
<accession>A0ABR7M592</accession>
<keyword evidence="3" id="KW-1185">Reference proteome</keyword>
<evidence type="ECO:0000259" key="1">
    <source>
        <dbReference type="Pfam" id="PF08885"/>
    </source>
</evidence>
<comment type="caution">
    <text evidence="2">The sequence shown here is derived from an EMBL/GenBank/DDBJ whole genome shotgun (WGS) entry which is preliminary data.</text>
</comment>
<organism evidence="2 3">
    <name type="scientific">Flavihumibacter stibioxidans</name>
    <dbReference type="NCBI Taxonomy" id="1834163"/>
    <lineage>
        <taxon>Bacteria</taxon>
        <taxon>Pseudomonadati</taxon>
        <taxon>Bacteroidota</taxon>
        <taxon>Chitinophagia</taxon>
        <taxon>Chitinophagales</taxon>
        <taxon>Chitinophagaceae</taxon>
        <taxon>Flavihumibacter</taxon>
    </lineage>
</organism>
<evidence type="ECO:0000313" key="3">
    <source>
        <dbReference type="Proteomes" id="UP000765802"/>
    </source>
</evidence>
<dbReference type="Pfam" id="PF08885">
    <property type="entry name" value="GSCFA"/>
    <property type="match status" value="1"/>
</dbReference>
<sequence>MKWMTDITIKGPDQPIEYTDPLLLVGSCFTEHIGNRLQDLKFSVLQNPHGILFDPLSVCNSLVSYIDKKVYQPADLFFYNELWQSWSHHSRFSGMDQEQVLANINQSQHKAHIFLQSARWLVITLGSSFSYRLTENEKDVANCHRAPAQWFQKHMCTIDETVAALDNTLYRLFRFNPHLRVIFTVSPVRHLRDGIVENNRSKARLLEAVHHLVNKFNRLYYFPAYELVIDVLRDYRFYDIDLAHPNYQATEFVLEKFRQHYISAPAHQLMDQVQQVITARRHKAFQPGTNAHRQFLESFAGKTARLREQYPFLDLSEEADYFESGARRE</sequence>
<evidence type="ECO:0000313" key="2">
    <source>
        <dbReference type="EMBL" id="MBC6489788.1"/>
    </source>
</evidence>
<feature type="domain" description="GSCFA" evidence="1">
    <location>
        <begin position="22"/>
        <end position="257"/>
    </location>
</feature>
<dbReference type="EMBL" id="MBUA01000001">
    <property type="protein sequence ID" value="MBC6489788.1"/>
    <property type="molecule type" value="Genomic_DNA"/>
</dbReference>
<reference evidence="2 3" key="1">
    <citation type="submission" date="2016-07" db="EMBL/GenBank/DDBJ databases">
        <title>Genome analysis of Flavihumibacter stibioxidans YS-17.</title>
        <authorList>
            <person name="Shi K."/>
            <person name="Han Y."/>
            <person name="Wang G."/>
        </authorList>
    </citation>
    <scope>NUCLEOTIDE SEQUENCE [LARGE SCALE GENOMIC DNA]</scope>
    <source>
        <strain evidence="2 3">YS-17</strain>
    </source>
</reference>
<protein>
    <submittedName>
        <fullName evidence="2">GSCFA domain-containing protein</fullName>
    </submittedName>
</protein>
<gene>
    <name evidence="2" type="ORF">BC349_02330</name>
</gene>
<name>A0ABR7M592_9BACT</name>
<dbReference type="Proteomes" id="UP000765802">
    <property type="component" value="Unassembled WGS sequence"/>
</dbReference>
<proteinExistence type="predicted"/>